<gene>
    <name evidence="3" type="ORF">PMG11_11131</name>
</gene>
<name>A0A0F7U2Z3_PENBI</name>
<feature type="signal peptide" evidence="1">
    <location>
        <begin position="1"/>
        <end position="22"/>
    </location>
</feature>
<dbReference type="Proteomes" id="UP000042958">
    <property type="component" value="Unassembled WGS sequence"/>
</dbReference>
<feature type="domain" description="Secreted protein CSS2 C-terminal" evidence="2">
    <location>
        <begin position="65"/>
        <end position="190"/>
    </location>
</feature>
<protein>
    <recommendedName>
        <fullName evidence="2">Secreted protein CSS2 C-terminal domain-containing protein</fullName>
    </recommendedName>
</protein>
<dbReference type="InterPro" id="IPR046624">
    <property type="entry name" value="CSS2_C"/>
</dbReference>
<reference evidence="4" key="1">
    <citation type="journal article" date="2015" name="Genome Announc.">
        <title>Draft genome sequence of the fungus Penicillium brasilianum MG11.</title>
        <authorList>
            <person name="Horn F."/>
            <person name="Linde J."/>
            <person name="Mattern D.J."/>
            <person name="Walther G."/>
            <person name="Guthke R."/>
            <person name="Brakhage A.A."/>
            <person name="Valiante V."/>
        </authorList>
    </citation>
    <scope>NUCLEOTIDE SEQUENCE [LARGE SCALE GENOMIC DNA]</scope>
    <source>
        <strain evidence="4">MG11</strain>
    </source>
</reference>
<dbReference type="EMBL" id="CDHK01000019">
    <property type="protein sequence ID" value="CEJ62636.1"/>
    <property type="molecule type" value="Genomic_DNA"/>
</dbReference>
<evidence type="ECO:0000259" key="2">
    <source>
        <dbReference type="Pfam" id="PF20521"/>
    </source>
</evidence>
<organism evidence="3 4">
    <name type="scientific">Penicillium brasilianum</name>
    <dbReference type="NCBI Taxonomy" id="104259"/>
    <lineage>
        <taxon>Eukaryota</taxon>
        <taxon>Fungi</taxon>
        <taxon>Dikarya</taxon>
        <taxon>Ascomycota</taxon>
        <taxon>Pezizomycotina</taxon>
        <taxon>Eurotiomycetes</taxon>
        <taxon>Eurotiomycetidae</taxon>
        <taxon>Eurotiales</taxon>
        <taxon>Aspergillaceae</taxon>
        <taxon>Penicillium</taxon>
    </lineage>
</organism>
<sequence length="202" mass="21624">MVSPSKIITSLLAFGLVDRCRAEHARANETVNYVPVTEEWAGEGSDLTVTFDLVNANYVALYNDTSALKRRTGITTTVAAATVISAATNTIIAAASALTIYEFFADVIKSKSNSNSCTMTYGTDSDGTYFEGYAYEATTSGSNCDTTAEKKTILAAVEKCANRLHTYGAVRGCCTFSHGGTWTGHLRLTAEPLKYPATYVTC</sequence>
<accession>A0A0F7U2Z3</accession>
<proteinExistence type="predicted"/>
<feature type="chain" id="PRO_5002522945" description="Secreted protein CSS2 C-terminal domain-containing protein" evidence="1">
    <location>
        <begin position="23"/>
        <end position="202"/>
    </location>
</feature>
<keyword evidence="4" id="KW-1185">Reference proteome</keyword>
<evidence type="ECO:0000256" key="1">
    <source>
        <dbReference type="SAM" id="SignalP"/>
    </source>
</evidence>
<dbReference type="OrthoDB" id="5059029at2759"/>
<evidence type="ECO:0000313" key="3">
    <source>
        <dbReference type="EMBL" id="CEJ62636.1"/>
    </source>
</evidence>
<dbReference type="Pfam" id="PF20521">
    <property type="entry name" value="DUF6736"/>
    <property type="match status" value="1"/>
</dbReference>
<keyword evidence="1" id="KW-0732">Signal</keyword>
<dbReference type="AlphaFoldDB" id="A0A0F7U2Z3"/>
<evidence type="ECO:0000313" key="4">
    <source>
        <dbReference type="Proteomes" id="UP000042958"/>
    </source>
</evidence>